<dbReference type="STRING" id="927665.HMPREF1535_03970"/>
<feature type="domain" description="Mannosyl-glycoprotein endo-beta-N-acetylglucosamidase-like" evidence="2">
    <location>
        <begin position="4"/>
        <end position="137"/>
    </location>
</feature>
<dbReference type="EMBL" id="AQHV01000021">
    <property type="protein sequence ID" value="KKB48741.1"/>
    <property type="molecule type" value="Genomic_DNA"/>
</dbReference>
<dbReference type="PANTHER" id="PTHR33308:SF9">
    <property type="entry name" value="PEPTIDOGLYCAN HYDROLASE FLGJ"/>
    <property type="match status" value="1"/>
</dbReference>
<name>A0A0F5IT64_9BACT</name>
<evidence type="ECO:0000256" key="1">
    <source>
        <dbReference type="ARBA" id="ARBA00022801"/>
    </source>
</evidence>
<reference evidence="3 4" key="1">
    <citation type="submission" date="2013-04" db="EMBL/GenBank/DDBJ databases">
        <title>The Genome Sequence of Parabacteroides goldsteinii DSM 19448.</title>
        <authorList>
            <consortium name="The Broad Institute Genomics Platform"/>
            <person name="Earl A."/>
            <person name="Ward D."/>
            <person name="Feldgarden M."/>
            <person name="Gevers D."/>
            <person name="Martens E."/>
            <person name="Sakamoto M."/>
            <person name="Benno Y."/>
            <person name="Song Y."/>
            <person name="Liu C."/>
            <person name="Lee J."/>
            <person name="Bolanos M."/>
            <person name="Vaisanen M.L."/>
            <person name="Finegold S.M."/>
            <person name="Walker B."/>
            <person name="Young S."/>
            <person name="Zeng Q."/>
            <person name="Gargeya S."/>
            <person name="Fitzgerald M."/>
            <person name="Haas B."/>
            <person name="Abouelleil A."/>
            <person name="Allen A.W."/>
            <person name="Alvarado L."/>
            <person name="Arachchi H.M."/>
            <person name="Berlin A.M."/>
            <person name="Chapman S.B."/>
            <person name="Gainer-Dewar J."/>
            <person name="Goldberg J."/>
            <person name="Griggs A."/>
            <person name="Gujja S."/>
            <person name="Hansen M."/>
            <person name="Howarth C."/>
            <person name="Imamovic A."/>
            <person name="Ireland A."/>
            <person name="Larimer J."/>
            <person name="McCowan C."/>
            <person name="Murphy C."/>
            <person name="Pearson M."/>
            <person name="Poon T.W."/>
            <person name="Priest M."/>
            <person name="Roberts A."/>
            <person name="Saif S."/>
            <person name="Shea T."/>
            <person name="Sisk P."/>
            <person name="Sykes S."/>
            <person name="Wortman J."/>
            <person name="Nusbaum C."/>
            <person name="Birren B."/>
        </authorList>
    </citation>
    <scope>NUCLEOTIDE SEQUENCE [LARGE SCALE GENOMIC DNA]</scope>
    <source>
        <strain evidence="3 4">DSM 19448</strain>
    </source>
</reference>
<gene>
    <name evidence="3" type="ORF">HMPREF1535_03970</name>
</gene>
<evidence type="ECO:0000259" key="2">
    <source>
        <dbReference type="SMART" id="SM00047"/>
    </source>
</evidence>
<keyword evidence="1" id="KW-0378">Hydrolase</keyword>
<sequence length="153" mass="17272">MKKQDFIKQYLPLAQKAGVQFGMNPVIILAQSAIETGWGESTLCKEHNNFFGITAYGHPNPFWKGDRSDLSAVTGRPTLWFRRYASPEDSFLDFARLIHSAYPVAATLTFHPTAYAKEIAYSKYISEVNGDNRAAYQRMLVSICRSIEQLSVN</sequence>
<dbReference type="InterPro" id="IPR002901">
    <property type="entry name" value="MGlyc_endo_b_GlcNAc-like_dom"/>
</dbReference>
<dbReference type="GO" id="GO:0004040">
    <property type="term" value="F:amidase activity"/>
    <property type="evidence" value="ECO:0007669"/>
    <property type="project" value="InterPro"/>
</dbReference>
<dbReference type="Pfam" id="PF01832">
    <property type="entry name" value="Glucosaminidase"/>
    <property type="match status" value="1"/>
</dbReference>
<dbReference type="PANTHER" id="PTHR33308">
    <property type="entry name" value="PEPTIDOGLYCAN HYDROLASE FLGJ"/>
    <property type="match status" value="1"/>
</dbReference>
<accession>A0A0F5IT64</accession>
<comment type="caution">
    <text evidence="3">The sequence shown here is derived from an EMBL/GenBank/DDBJ whole genome shotgun (WGS) entry which is preliminary data.</text>
</comment>
<dbReference type="PATRIC" id="fig|927665.4.peg.4079"/>
<dbReference type="Gene3D" id="1.10.530.10">
    <property type="match status" value="1"/>
</dbReference>
<evidence type="ECO:0000313" key="4">
    <source>
        <dbReference type="Proteomes" id="UP000033047"/>
    </source>
</evidence>
<proteinExistence type="predicted"/>
<protein>
    <recommendedName>
        <fullName evidence="2">Mannosyl-glycoprotein endo-beta-N-acetylglucosamidase-like domain-containing protein</fullName>
    </recommendedName>
</protein>
<dbReference type="InterPro" id="IPR051056">
    <property type="entry name" value="Glycosyl_Hydrolase_73"/>
</dbReference>
<organism evidence="3 4">
    <name type="scientific">Parabacteroides goldsteinii DSM 19448 = WAL 12034</name>
    <dbReference type="NCBI Taxonomy" id="927665"/>
    <lineage>
        <taxon>Bacteria</taxon>
        <taxon>Pseudomonadati</taxon>
        <taxon>Bacteroidota</taxon>
        <taxon>Bacteroidia</taxon>
        <taxon>Bacteroidales</taxon>
        <taxon>Tannerellaceae</taxon>
        <taxon>Parabacteroides</taxon>
    </lineage>
</organism>
<dbReference type="Proteomes" id="UP000033047">
    <property type="component" value="Unassembled WGS sequence"/>
</dbReference>
<evidence type="ECO:0000313" key="3">
    <source>
        <dbReference type="EMBL" id="KKB48741.1"/>
    </source>
</evidence>
<dbReference type="SMART" id="SM00047">
    <property type="entry name" value="LYZ2"/>
    <property type="match status" value="1"/>
</dbReference>
<dbReference type="AlphaFoldDB" id="A0A0F5IT64"/>
<dbReference type="HOGENOM" id="CLU_013771_0_2_10"/>
<dbReference type="RefSeq" id="WP_046147185.1">
    <property type="nucleotide sequence ID" value="NZ_KQ033913.1"/>
</dbReference>